<dbReference type="PROSITE" id="PS51000">
    <property type="entry name" value="HTH_DEOR_2"/>
    <property type="match status" value="1"/>
</dbReference>
<evidence type="ECO:0000313" key="6">
    <source>
        <dbReference type="EMBL" id="MDB7936170.1"/>
    </source>
</evidence>
<evidence type="ECO:0000256" key="3">
    <source>
        <dbReference type="ARBA" id="ARBA00023163"/>
    </source>
</evidence>
<gene>
    <name evidence="5" type="ORF">ERS852411_00377</name>
    <name evidence="7" type="ORF">GKE90_16450</name>
    <name evidence="6" type="ORF">PNE06_24080</name>
</gene>
<dbReference type="EMBL" id="CYZT01000012">
    <property type="protein sequence ID" value="CUN72092.1"/>
    <property type="molecule type" value="Genomic_DNA"/>
</dbReference>
<name>A0A173Z6S6_FLAPL</name>
<keyword evidence="1" id="KW-0805">Transcription regulation</keyword>
<dbReference type="Proteomes" id="UP001211173">
    <property type="component" value="Unassembled WGS sequence"/>
</dbReference>
<reference evidence="7 9" key="2">
    <citation type="journal article" date="2019" name="Nat. Med.">
        <title>A library of human gut bacterial isolates paired with longitudinal multiomics data enables mechanistic microbiome research.</title>
        <authorList>
            <person name="Poyet M."/>
            <person name="Groussin M."/>
            <person name="Gibbons S.M."/>
            <person name="Avila-Pacheco J."/>
            <person name="Jiang X."/>
            <person name="Kearney S.M."/>
            <person name="Perrotta A.R."/>
            <person name="Berdy B."/>
            <person name="Zhao S."/>
            <person name="Lieberman T.D."/>
            <person name="Swanson P.K."/>
            <person name="Smith M."/>
            <person name="Roesemann S."/>
            <person name="Alexander J.E."/>
            <person name="Rich S.A."/>
            <person name="Livny J."/>
            <person name="Vlamakis H."/>
            <person name="Clish C."/>
            <person name="Bullock K."/>
            <person name="Deik A."/>
            <person name="Scott J."/>
            <person name="Pierce K.A."/>
            <person name="Xavier R.J."/>
            <person name="Alm E.J."/>
        </authorList>
    </citation>
    <scope>NUCLEOTIDE SEQUENCE [LARGE SCALE GENOMIC DNA]</scope>
    <source>
        <strain evidence="7 9">BIOML-A5</strain>
    </source>
</reference>
<dbReference type="GO" id="GO:0003677">
    <property type="term" value="F:DNA binding"/>
    <property type="evidence" value="ECO:0007669"/>
    <property type="project" value="UniProtKB-KW"/>
</dbReference>
<evidence type="ECO:0000313" key="8">
    <source>
        <dbReference type="Proteomes" id="UP000095746"/>
    </source>
</evidence>
<dbReference type="InterPro" id="IPR036388">
    <property type="entry name" value="WH-like_DNA-bd_sf"/>
</dbReference>
<accession>A0A173Z6S6</accession>
<dbReference type="InterPro" id="IPR036390">
    <property type="entry name" value="WH_DNA-bd_sf"/>
</dbReference>
<organism evidence="5 8">
    <name type="scientific">Flavonifractor plautii</name>
    <name type="common">Fusobacterium plautii</name>
    <dbReference type="NCBI Taxonomy" id="292800"/>
    <lineage>
        <taxon>Bacteria</taxon>
        <taxon>Bacillati</taxon>
        <taxon>Bacillota</taxon>
        <taxon>Clostridia</taxon>
        <taxon>Eubacteriales</taxon>
        <taxon>Oscillospiraceae</taxon>
        <taxon>Flavonifractor</taxon>
    </lineage>
</organism>
<reference evidence="5 8" key="1">
    <citation type="submission" date="2015-09" db="EMBL/GenBank/DDBJ databases">
        <authorList>
            <consortium name="Pathogen Informatics"/>
        </authorList>
    </citation>
    <scope>NUCLEOTIDE SEQUENCE [LARGE SCALE GENOMIC DNA]</scope>
    <source>
        <strain evidence="5 8">2789STDY5608854</strain>
    </source>
</reference>
<dbReference type="EMBL" id="JAQLWV010000077">
    <property type="protein sequence ID" value="MDB7936170.1"/>
    <property type="molecule type" value="Genomic_DNA"/>
</dbReference>
<dbReference type="RefSeq" id="WP_021630443.1">
    <property type="nucleotide sequence ID" value="NZ_BAABZG010000001.1"/>
</dbReference>
<dbReference type="Gene3D" id="1.10.10.10">
    <property type="entry name" value="Winged helix-like DNA-binding domain superfamily/Winged helix DNA-binding domain"/>
    <property type="match status" value="1"/>
</dbReference>
<dbReference type="InterPro" id="IPR001034">
    <property type="entry name" value="DeoR_HTH"/>
</dbReference>
<evidence type="ECO:0000259" key="4">
    <source>
        <dbReference type="PROSITE" id="PS51000"/>
    </source>
</evidence>
<dbReference type="SMART" id="SM00420">
    <property type="entry name" value="HTH_DEOR"/>
    <property type="match status" value="1"/>
</dbReference>
<dbReference type="Proteomes" id="UP000429811">
    <property type="component" value="Unassembled WGS sequence"/>
</dbReference>
<proteinExistence type="predicted"/>
<dbReference type="InterPro" id="IPR018356">
    <property type="entry name" value="Tscrpt_reg_HTH_DeoR_CS"/>
</dbReference>
<dbReference type="Pfam" id="PF08220">
    <property type="entry name" value="HTH_DeoR"/>
    <property type="match status" value="1"/>
</dbReference>
<dbReference type="Proteomes" id="UP000095746">
    <property type="component" value="Unassembled WGS sequence"/>
</dbReference>
<evidence type="ECO:0000256" key="2">
    <source>
        <dbReference type="ARBA" id="ARBA00023125"/>
    </source>
</evidence>
<evidence type="ECO:0000313" key="5">
    <source>
        <dbReference type="EMBL" id="CUN72092.1"/>
    </source>
</evidence>
<keyword evidence="3" id="KW-0804">Transcription</keyword>
<evidence type="ECO:0000313" key="7">
    <source>
        <dbReference type="EMBL" id="MSB50268.1"/>
    </source>
</evidence>
<feature type="domain" description="HTH deoR-type" evidence="4">
    <location>
        <begin position="3"/>
        <end position="61"/>
    </location>
</feature>
<evidence type="ECO:0000256" key="1">
    <source>
        <dbReference type="ARBA" id="ARBA00023015"/>
    </source>
</evidence>
<dbReference type="GO" id="GO:0003700">
    <property type="term" value="F:DNA-binding transcription factor activity"/>
    <property type="evidence" value="ECO:0007669"/>
    <property type="project" value="InterPro"/>
</dbReference>
<dbReference type="EMBL" id="WKPO01000028">
    <property type="protein sequence ID" value="MSB50268.1"/>
    <property type="molecule type" value="Genomic_DNA"/>
</dbReference>
<dbReference type="PROSITE" id="PS00894">
    <property type="entry name" value="HTH_DEOR_1"/>
    <property type="match status" value="1"/>
</dbReference>
<sequence>MTPSERRSEILHLLCKRRHETAINLSAELGVSERTIRADLVILSCYYPIQVVRGRFGGGIHLPDWFHMESRTLSSKQQVLLMKVRKTLSGDDLQVMNSILAQFALYWEYR</sequence>
<dbReference type="GeneID" id="63971925"/>
<dbReference type="AlphaFoldDB" id="A0A173Z6S6"/>
<evidence type="ECO:0000313" key="9">
    <source>
        <dbReference type="Proteomes" id="UP000429811"/>
    </source>
</evidence>
<dbReference type="SUPFAM" id="SSF46785">
    <property type="entry name" value="Winged helix' DNA-binding domain"/>
    <property type="match status" value="1"/>
</dbReference>
<protein>
    <submittedName>
        <fullName evidence="6">DeoR family transcriptional regulator</fullName>
    </submittedName>
    <submittedName>
        <fullName evidence="5">DeoR-like helix-turn-helix domain</fullName>
    </submittedName>
</protein>
<keyword evidence="2" id="KW-0238">DNA-binding</keyword>
<reference evidence="6" key="3">
    <citation type="submission" date="2023-01" db="EMBL/GenBank/DDBJ databases">
        <title>Human gut microbiome strain richness.</title>
        <authorList>
            <person name="Chen-Liaw A."/>
        </authorList>
    </citation>
    <scope>NUCLEOTIDE SEQUENCE</scope>
    <source>
        <strain evidence="6">1001287st1_F4_1001285I_161205</strain>
    </source>
</reference>